<dbReference type="KEGG" id="rdi:CMV14_16385"/>
<comment type="similarity">
    <text evidence="11 12">Belongs to the TonB-dependent receptor family.</text>
</comment>
<keyword evidence="6" id="KW-0408">Iron</keyword>
<evidence type="ECO:0000313" key="16">
    <source>
        <dbReference type="Proteomes" id="UP000218934"/>
    </source>
</evidence>
<dbReference type="InterPro" id="IPR000531">
    <property type="entry name" value="Beta-barrel_TonB"/>
</dbReference>
<evidence type="ECO:0000256" key="1">
    <source>
        <dbReference type="ARBA" id="ARBA00004571"/>
    </source>
</evidence>
<keyword evidence="4" id="KW-0410">Iron transport</keyword>
<dbReference type="Gene3D" id="2.40.170.20">
    <property type="entry name" value="TonB-dependent receptor, beta-barrel domain"/>
    <property type="match status" value="1"/>
</dbReference>
<sequence>MKGEMMRSISKCQDGSSGSVILLATASALAIIALAAPASAQNRSAAANANEGEIIVTAQRREQRLSDVPLSVSAVTATDIARRGLVSQGDYLRSLPGVNQIEAGAANSSIIIRGVAASPQNTDRGAKATVGYYLNDIPLTGYVLRGGADVKLVDLERVEVIRGPQGTLFGSGSLGGTVRNIARAPNPERLEGHLRGTISQTGRAGSDNEAVEAVVNVPIIENKVALRAVGYLFENSGFVDNVAASTPAAVARANLYGIPELARNDKGVGRDRYIGGRIALLAKPTEDLKGTITYLRQDITQHGLPDAEPAIGKFRQARLGLSDNVGGGSERLEDVLKILNATLDYSFDWGALTSSSSLVKETYLEKREIGTFFANQPPVAQRNVADTEAFIQELRFASKFAGPFQLLTGLYYENIDRDFLNQNLFGGRTNLALSGFPSATITNNFEKNSVTQKAVFGEASLELSQFKLTVGARHFDYDDRTITTNRVSGAVTRLSGSNSGTTYKANMSWQPKQDLLLYGQFSQGFRLGSPVAPAIATCDRDGNGVIDGTTISAGPRTLDPDKLESFEAGAKFTTAGGALTVNAAAYHNKWKGVPINVIVPCGANVADNAGEARTQGIEFSAEARPARGLQLSFSAAYTDAELSKDAPRINGLKGDRLPGSPRYTAFLGVGYEFELGGRKSFVRADYSWIGGFFNNLKQTGIEAGDYSIIGARIGTRFGPLGVEAFVSNLTNSAKPTWVDSTFTGPIQRLYRLRPRTIGLTGQFSF</sequence>
<reference evidence="15 16" key="1">
    <citation type="submission" date="2017-09" db="EMBL/GenBank/DDBJ databases">
        <title>The Catabolism of 3,6-Dichlorosalicylic acid is Initiated by the Cytochrome P450 Monooxygenase DsmABC in Rhizorhabdus dicambivorans Ndbn-20.</title>
        <authorList>
            <person name="Na L."/>
        </authorList>
    </citation>
    <scope>NUCLEOTIDE SEQUENCE [LARGE SCALE GENOMIC DNA]</scope>
    <source>
        <strain evidence="15 16">Ndbn-20m</strain>
    </source>
</reference>
<keyword evidence="8 12" id="KW-0798">TonB box</keyword>
<evidence type="ECO:0000256" key="2">
    <source>
        <dbReference type="ARBA" id="ARBA00022448"/>
    </source>
</evidence>
<organism evidence="15 16">
    <name type="scientific">Rhizorhabdus dicambivorans</name>
    <dbReference type="NCBI Taxonomy" id="1850238"/>
    <lineage>
        <taxon>Bacteria</taxon>
        <taxon>Pseudomonadati</taxon>
        <taxon>Pseudomonadota</taxon>
        <taxon>Alphaproteobacteria</taxon>
        <taxon>Sphingomonadales</taxon>
        <taxon>Sphingomonadaceae</taxon>
        <taxon>Rhizorhabdus</taxon>
    </lineage>
</organism>
<evidence type="ECO:0000256" key="9">
    <source>
        <dbReference type="ARBA" id="ARBA00023136"/>
    </source>
</evidence>
<proteinExistence type="inferred from homology"/>
<keyword evidence="16" id="KW-1185">Reference proteome</keyword>
<keyword evidence="2 11" id="KW-0813">Transport</keyword>
<dbReference type="EMBL" id="NWUF01000018">
    <property type="protein sequence ID" value="PCE41136.1"/>
    <property type="molecule type" value="Genomic_DNA"/>
</dbReference>
<comment type="caution">
    <text evidence="15">The sequence shown here is derived from an EMBL/GenBank/DDBJ whole genome shotgun (WGS) entry which is preliminary data.</text>
</comment>
<evidence type="ECO:0000256" key="8">
    <source>
        <dbReference type="ARBA" id="ARBA00023077"/>
    </source>
</evidence>
<dbReference type="PROSITE" id="PS52016">
    <property type="entry name" value="TONB_DEPENDENT_REC_3"/>
    <property type="match status" value="1"/>
</dbReference>
<dbReference type="GO" id="GO:0006826">
    <property type="term" value="P:iron ion transport"/>
    <property type="evidence" value="ECO:0007669"/>
    <property type="project" value="UniProtKB-KW"/>
</dbReference>
<evidence type="ECO:0000256" key="4">
    <source>
        <dbReference type="ARBA" id="ARBA00022496"/>
    </source>
</evidence>
<evidence type="ECO:0000256" key="6">
    <source>
        <dbReference type="ARBA" id="ARBA00023004"/>
    </source>
</evidence>
<dbReference type="GO" id="GO:0009279">
    <property type="term" value="C:cell outer membrane"/>
    <property type="evidence" value="ECO:0007669"/>
    <property type="project" value="UniProtKB-SubCell"/>
</dbReference>
<keyword evidence="9 11" id="KW-0472">Membrane</keyword>
<dbReference type="InterPro" id="IPR036942">
    <property type="entry name" value="Beta-barrel_TonB_sf"/>
</dbReference>
<dbReference type="AlphaFoldDB" id="A0A2A4FTW0"/>
<comment type="subcellular location">
    <subcellularLocation>
        <location evidence="1 11">Cell outer membrane</location>
        <topology evidence="1 11">Multi-pass membrane protein</topology>
    </subcellularLocation>
</comment>
<evidence type="ECO:0000313" key="15">
    <source>
        <dbReference type="EMBL" id="PCE41136.1"/>
    </source>
</evidence>
<dbReference type="SUPFAM" id="SSF56935">
    <property type="entry name" value="Porins"/>
    <property type="match status" value="1"/>
</dbReference>
<evidence type="ECO:0000259" key="14">
    <source>
        <dbReference type="Pfam" id="PF07715"/>
    </source>
</evidence>
<dbReference type="Proteomes" id="UP000218934">
    <property type="component" value="Unassembled WGS sequence"/>
</dbReference>
<feature type="domain" description="TonB-dependent receptor plug" evidence="14">
    <location>
        <begin position="65"/>
        <end position="177"/>
    </location>
</feature>
<dbReference type="PANTHER" id="PTHR32552:SF81">
    <property type="entry name" value="TONB-DEPENDENT OUTER MEMBRANE RECEPTOR"/>
    <property type="match status" value="1"/>
</dbReference>
<evidence type="ECO:0000256" key="5">
    <source>
        <dbReference type="ARBA" id="ARBA00022692"/>
    </source>
</evidence>
<accession>A0A2A4FTW0</accession>
<dbReference type="OrthoDB" id="127311at2"/>
<keyword evidence="15" id="KW-0675">Receptor</keyword>
<dbReference type="Pfam" id="PF00593">
    <property type="entry name" value="TonB_dep_Rec_b-barrel"/>
    <property type="match status" value="1"/>
</dbReference>
<name>A0A2A4FTW0_9SPHN</name>
<protein>
    <submittedName>
        <fullName evidence="15">TonB-dependent receptor</fullName>
    </submittedName>
</protein>
<keyword evidence="10 11" id="KW-0998">Cell outer membrane</keyword>
<dbReference type="PANTHER" id="PTHR32552">
    <property type="entry name" value="FERRICHROME IRON RECEPTOR-RELATED"/>
    <property type="match status" value="1"/>
</dbReference>
<dbReference type="CDD" id="cd01347">
    <property type="entry name" value="ligand_gated_channel"/>
    <property type="match status" value="1"/>
</dbReference>
<feature type="domain" description="TonB-dependent receptor-like beta-barrel" evidence="13">
    <location>
        <begin position="330"/>
        <end position="729"/>
    </location>
</feature>
<dbReference type="InterPro" id="IPR039426">
    <property type="entry name" value="TonB-dep_rcpt-like"/>
</dbReference>
<evidence type="ECO:0000256" key="12">
    <source>
        <dbReference type="RuleBase" id="RU003357"/>
    </source>
</evidence>
<gene>
    <name evidence="15" type="ORF">COO09_16675</name>
</gene>
<evidence type="ECO:0000256" key="10">
    <source>
        <dbReference type="ARBA" id="ARBA00023237"/>
    </source>
</evidence>
<dbReference type="Pfam" id="PF07715">
    <property type="entry name" value="Plug"/>
    <property type="match status" value="1"/>
</dbReference>
<evidence type="ECO:0000259" key="13">
    <source>
        <dbReference type="Pfam" id="PF00593"/>
    </source>
</evidence>
<dbReference type="InterPro" id="IPR012910">
    <property type="entry name" value="Plug_dom"/>
</dbReference>
<evidence type="ECO:0000256" key="7">
    <source>
        <dbReference type="ARBA" id="ARBA00023065"/>
    </source>
</evidence>
<keyword evidence="3 11" id="KW-1134">Transmembrane beta strand</keyword>
<keyword evidence="7" id="KW-0406">Ion transport</keyword>
<evidence type="ECO:0000256" key="11">
    <source>
        <dbReference type="PROSITE-ProRule" id="PRU01360"/>
    </source>
</evidence>
<evidence type="ECO:0000256" key="3">
    <source>
        <dbReference type="ARBA" id="ARBA00022452"/>
    </source>
</evidence>
<keyword evidence="5 11" id="KW-0812">Transmembrane</keyword>